<feature type="compositionally biased region" description="Low complexity" evidence="1">
    <location>
        <begin position="1"/>
        <end position="16"/>
    </location>
</feature>
<name>A0A8R7PD45_TRIUA</name>
<feature type="region of interest" description="Disordered" evidence="1">
    <location>
        <begin position="1"/>
        <end position="79"/>
    </location>
</feature>
<evidence type="ECO:0000313" key="2">
    <source>
        <dbReference type="EnsemblPlants" id="TuG1812G0200002316.01.T01"/>
    </source>
</evidence>
<keyword evidence="3" id="KW-1185">Reference proteome</keyword>
<organism evidence="2 3">
    <name type="scientific">Triticum urartu</name>
    <name type="common">Red wild einkorn</name>
    <name type="synonym">Crithodium urartu</name>
    <dbReference type="NCBI Taxonomy" id="4572"/>
    <lineage>
        <taxon>Eukaryota</taxon>
        <taxon>Viridiplantae</taxon>
        <taxon>Streptophyta</taxon>
        <taxon>Embryophyta</taxon>
        <taxon>Tracheophyta</taxon>
        <taxon>Spermatophyta</taxon>
        <taxon>Magnoliopsida</taxon>
        <taxon>Liliopsida</taxon>
        <taxon>Poales</taxon>
        <taxon>Poaceae</taxon>
        <taxon>BOP clade</taxon>
        <taxon>Pooideae</taxon>
        <taxon>Triticodae</taxon>
        <taxon>Triticeae</taxon>
        <taxon>Triticinae</taxon>
        <taxon>Triticum</taxon>
    </lineage>
</organism>
<reference evidence="2" key="3">
    <citation type="submission" date="2022-06" db="UniProtKB">
        <authorList>
            <consortium name="EnsemblPlants"/>
        </authorList>
    </citation>
    <scope>IDENTIFICATION</scope>
</reference>
<reference evidence="3" key="1">
    <citation type="journal article" date="2013" name="Nature">
        <title>Draft genome of the wheat A-genome progenitor Triticum urartu.</title>
        <authorList>
            <person name="Ling H.Q."/>
            <person name="Zhao S."/>
            <person name="Liu D."/>
            <person name="Wang J."/>
            <person name="Sun H."/>
            <person name="Zhang C."/>
            <person name="Fan H."/>
            <person name="Li D."/>
            <person name="Dong L."/>
            <person name="Tao Y."/>
            <person name="Gao C."/>
            <person name="Wu H."/>
            <person name="Li Y."/>
            <person name="Cui Y."/>
            <person name="Guo X."/>
            <person name="Zheng S."/>
            <person name="Wang B."/>
            <person name="Yu K."/>
            <person name="Liang Q."/>
            <person name="Yang W."/>
            <person name="Lou X."/>
            <person name="Chen J."/>
            <person name="Feng M."/>
            <person name="Jian J."/>
            <person name="Zhang X."/>
            <person name="Luo G."/>
            <person name="Jiang Y."/>
            <person name="Liu J."/>
            <person name="Wang Z."/>
            <person name="Sha Y."/>
            <person name="Zhang B."/>
            <person name="Wu H."/>
            <person name="Tang D."/>
            <person name="Shen Q."/>
            <person name="Xue P."/>
            <person name="Zou S."/>
            <person name="Wang X."/>
            <person name="Liu X."/>
            <person name="Wang F."/>
            <person name="Yang Y."/>
            <person name="An X."/>
            <person name="Dong Z."/>
            <person name="Zhang K."/>
            <person name="Zhang X."/>
            <person name="Luo M.C."/>
            <person name="Dvorak J."/>
            <person name="Tong Y."/>
            <person name="Wang J."/>
            <person name="Yang H."/>
            <person name="Li Z."/>
            <person name="Wang D."/>
            <person name="Zhang A."/>
            <person name="Wang J."/>
        </authorList>
    </citation>
    <scope>NUCLEOTIDE SEQUENCE</scope>
    <source>
        <strain evidence="3">cv. G1812</strain>
    </source>
</reference>
<dbReference type="Proteomes" id="UP000015106">
    <property type="component" value="Chromosome 2"/>
</dbReference>
<sequence length="79" mass="8395">MSSPSPAPSRSSPLSHSPRRNPPTRWRTHPPTNASSSLPRLSLSPAPLLPASTTTTYGARSRLKPVSSGGAEHTTEPWV</sequence>
<dbReference type="EnsemblPlants" id="TuG1812G0200002316.01.T01">
    <property type="protein sequence ID" value="TuG1812G0200002316.01.T01"/>
    <property type="gene ID" value="TuG1812G0200002316.01"/>
</dbReference>
<dbReference type="Gramene" id="TuG1812G0200002316.01.T01">
    <property type="protein sequence ID" value="TuG1812G0200002316.01.T01"/>
    <property type="gene ID" value="TuG1812G0200002316.01"/>
</dbReference>
<dbReference type="AlphaFoldDB" id="A0A8R7PD45"/>
<protein>
    <submittedName>
        <fullName evidence="2">Uncharacterized protein</fullName>
    </submittedName>
</protein>
<proteinExistence type="predicted"/>
<accession>A0A8R7PD45</accession>
<evidence type="ECO:0000313" key="3">
    <source>
        <dbReference type="Proteomes" id="UP000015106"/>
    </source>
</evidence>
<feature type="compositionally biased region" description="Low complexity" evidence="1">
    <location>
        <begin position="34"/>
        <end position="56"/>
    </location>
</feature>
<evidence type="ECO:0000256" key="1">
    <source>
        <dbReference type="SAM" id="MobiDB-lite"/>
    </source>
</evidence>
<reference evidence="2" key="2">
    <citation type="submission" date="2018-03" db="EMBL/GenBank/DDBJ databases">
        <title>The Triticum urartu genome reveals the dynamic nature of wheat genome evolution.</title>
        <authorList>
            <person name="Ling H."/>
            <person name="Ma B."/>
            <person name="Shi X."/>
            <person name="Liu H."/>
            <person name="Dong L."/>
            <person name="Sun H."/>
            <person name="Cao Y."/>
            <person name="Gao Q."/>
            <person name="Zheng S."/>
            <person name="Li Y."/>
            <person name="Yu Y."/>
            <person name="Du H."/>
            <person name="Qi M."/>
            <person name="Li Y."/>
            <person name="Yu H."/>
            <person name="Cui Y."/>
            <person name="Wang N."/>
            <person name="Chen C."/>
            <person name="Wu H."/>
            <person name="Zhao Y."/>
            <person name="Zhang J."/>
            <person name="Li Y."/>
            <person name="Zhou W."/>
            <person name="Zhang B."/>
            <person name="Hu W."/>
            <person name="Eijk M."/>
            <person name="Tang J."/>
            <person name="Witsenboer H."/>
            <person name="Zhao S."/>
            <person name="Li Z."/>
            <person name="Zhang A."/>
            <person name="Wang D."/>
            <person name="Liang C."/>
        </authorList>
    </citation>
    <scope>NUCLEOTIDE SEQUENCE [LARGE SCALE GENOMIC DNA]</scope>
    <source>
        <strain evidence="2">cv. G1812</strain>
    </source>
</reference>